<keyword evidence="5" id="KW-0732">Signal</keyword>
<accession>A0A0S4LCI6</accession>
<proteinExistence type="predicted"/>
<evidence type="ECO:0000313" key="8">
    <source>
        <dbReference type="Proteomes" id="UP000198736"/>
    </source>
</evidence>
<keyword evidence="2 4" id="KW-0479">Metal-binding</keyword>
<feature type="domain" description="Cytochrome c" evidence="6">
    <location>
        <begin position="59"/>
        <end position="153"/>
    </location>
</feature>
<dbReference type="OrthoDB" id="9811395at2"/>
<dbReference type="InterPro" id="IPR036909">
    <property type="entry name" value="Cyt_c-like_dom_sf"/>
</dbReference>
<keyword evidence="8" id="KW-1185">Reference proteome</keyword>
<feature type="signal peptide" evidence="5">
    <location>
        <begin position="1"/>
        <end position="21"/>
    </location>
</feature>
<dbReference type="PROSITE" id="PS51007">
    <property type="entry name" value="CYTC"/>
    <property type="match status" value="1"/>
</dbReference>
<keyword evidence="3 4" id="KW-0408">Iron</keyword>
<evidence type="ECO:0000256" key="5">
    <source>
        <dbReference type="SAM" id="SignalP"/>
    </source>
</evidence>
<dbReference type="GO" id="GO:0020037">
    <property type="term" value="F:heme binding"/>
    <property type="evidence" value="ECO:0007669"/>
    <property type="project" value="InterPro"/>
</dbReference>
<name>A0A0S4LCI6_9BACT</name>
<dbReference type="GO" id="GO:0009055">
    <property type="term" value="F:electron transfer activity"/>
    <property type="evidence" value="ECO:0007669"/>
    <property type="project" value="InterPro"/>
</dbReference>
<feature type="chain" id="PRO_5006623922" evidence="5">
    <location>
        <begin position="22"/>
        <end position="165"/>
    </location>
</feature>
<keyword evidence="1 4" id="KW-0349">Heme</keyword>
<organism evidence="7 8">
    <name type="scientific">Candidatus Nitrospira nitrificans</name>
    <dbReference type="NCBI Taxonomy" id="1742973"/>
    <lineage>
        <taxon>Bacteria</taxon>
        <taxon>Pseudomonadati</taxon>
        <taxon>Nitrospirota</taxon>
        <taxon>Nitrospiria</taxon>
        <taxon>Nitrospirales</taxon>
        <taxon>Nitrospiraceae</taxon>
        <taxon>Nitrospira</taxon>
    </lineage>
</organism>
<reference evidence="8" key="1">
    <citation type="submission" date="2015-10" db="EMBL/GenBank/DDBJ databases">
        <authorList>
            <person name="Luecker S."/>
            <person name="Luecker S."/>
        </authorList>
    </citation>
    <scope>NUCLEOTIDE SEQUENCE [LARGE SCALE GENOMIC DNA]</scope>
</reference>
<dbReference type="Gene3D" id="1.10.760.10">
    <property type="entry name" value="Cytochrome c-like domain"/>
    <property type="match status" value="1"/>
</dbReference>
<dbReference type="Proteomes" id="UP000198736">
    <property type="component" value="Unassembled WGS sequence"/>
</dbReference>
<dbReference type="Pfam" id="PF00034">
    <property type="entry name" value="Cytochrom_C"/>
    <property type="match status" value="1"/>
</dbReference>
<evidence type="ECO:0000256" key="1">
    <source>
        <dbReference type="ARBA" id="ARBA00022617"/>
    </source>
</evidence>
<protein>
    <submittedName>
        <fullName evidence="7">Cytochrome c (Modular protein)</fullName>
    </submittedName>
</protein>
<dbReference type="SUPFAM" id="SSF46626">
    <property type="entry name" value="Cytochrome c"/>
    <property type="match status" value="1"/>
</dbReference>
<evidence type="ECO:0000313" key="7">
    <source>
        <dbReference type="EMBL" id="CUS34558.1"/>
    </source>
</evidence>
<evidence type="ECO:0000256" key="4">
    <source>
        <dbReference type="PROSITE-ProRule" id="PRU00433"/>
    </source>
</evidence>
<sequence length="165" mass="18201">MRRPILCRSLALTLVTATALAPWSVAVYGADEAILKPRVPVDQLEEARTWTNPLPATPEMLEKGKQLFQGKAFCVTCHGRDGKGLGGDIEPGTLKGPLPRNFTDQDWQAARTDGELLWILKNGSKGTAMAKFIPLVLTEEEAWQVLLYVRSFGQNRDTPQTDGRP</sequence>
<evidence type="ECO:0000259" key="6">
    <source>
        <dbReference type="PROSITE" id="PS51007"/>
    </source>
</evidence>
<dbReference type="STRING" id="1742973.COMA2_170070"/>
<dbReference type="InterPro" id="IPR009056">
    <property type="entry name" value="Cyt_c-like_dom"/>
</dbReference>
<dbReference type="GO" id="GO:0046872">
    <property type="term" value="F:metal ion binding"/>
    <property type="evidence" value="ECO:0007669"/>
    <property type="project" value="UniProtKB-KW"/>
</dbReference>
<dbReference type="EMBL" id="CZPZ01000009">
    <property type="protein sequence ID" value="CUS34558.1"/>
    <property type="molecule type" value="Genomic_DNA"/>
</dbReference>
<evidence type="ECO:0000256" key="2">
    <source>
        <dbReference type="ARBA" id="ARBA00022723"/>
    </source>
</evidence>
<dbReference type="RefSeq" id="WP_090895834.1">
    <property type="nucleotide sequence ID" value="NZ_CZPZ01000009.1"/>
</dbReference>
<evidence type="ECO:0000256" key="3">
    <source>
        <dbReference type="ARBA" id="ARBA00023004"/>
    </source>
</evidence>
<gene>
    <name evidence="7" type="ORF">COMA2_170070</name>
</gene>
<dbReference type="AlphaFoldDB" id="A0A0S4LCI6"/>